<reference evidence="1" key="1">
    <citation type="submission" date="2019-10" db="EMBL/GenBank/DDBJ databases">
        <authorList>
            <consortium name="DOE Joint Genome Institute"/>
            <person name="Kuo A."/>
            <person name="Miyauchi S."/>
            <person name="Kiss E."/>
            <person name="Drula E."/>
            <person name="Kohler A."/>
            <person name="Sanchez-Garcia M."/>
            <person name="Andreopoulos B."/>
            <person name="Barry K.W."/>
            <person name="Bonito G."/>
            <person name="Buee M."/>
            <person name="Carver A."/>
            <person name="Chen C."/>
            <person name="Cichocki N."/>
            <person name="Clum A."/>
            <person name="Culley D."/>
            <person name="Crous P.W."/>
            <person name="Fauchery L."/>
            <person name="Girlanda M."/>
            <person name="Hayes R."/>
            <person name="Keri Z."/>
            <person name="Labutti K."/>
            <person name="Lipzen A."/>
            <person name="Lombard V."/>
            <person name="Magnuson J."/>
            <person name="Maillard F."/>
            <person name="Morin E."/>
            <person name="Murat C."/>
            <person name="Nolan M."/>
            <person name="Ohm R."/>
            <person name="Pangilinan J."/>
            <person name="Pereira M."/>
            <person name="Perotto S."/>
            <person name="Peter M."/>
            <person name="Riley R."/>
            <person name="Sitrit Y."/>
            <person name="Stielow B."/>
            <person name="Szollosi G."/>
            <person name="Zifcakova L."/>
            <person name="Stursova M."/>
            <person name="Spatafora J.W."/>
            <person name="Tedersoo L."/>
            <person name="Vaario L.-M."/>
            <person name="Yamada A."/>
            <person name="Yan M."/>
            <person name="Wang P."/>
            <person name="Xu J."/>
            <person name="Bruns T."/>
            <person name="Baldrian P."/>
            <person name="Vilgalys R."/>
            <person name="Henrissat B."/>
            <person name="Grigoriev I.V."/>
            <person name="Hibbett D."/>
            <person name="Nagy L.G."/>
            <person name="Martin F.M."/>
        </authorList>
    </citation>
    <scope>NUCLEOTIDE SEQUENCE</scope>
    <source>
        <strain evidence="1">P2</strain>
    </source>
</reference>
<accession>A0ACB6ZAQ4</accession>
<evidence type="ECO:0000313" key="2">
    <source>
        <dbReference type="Proteomes" id="UP000886501"/>
    </source>
</evidence>
<dbReference type="EMBL" id="MU118053">
    <property type="protein sequence ID" value="KAF9646637.1"/>
    <property type="molecule type" value="Genomic_DNA"/>
</dbReference>
<dbReference type="Proteomes" id="UP000886501">
    <property type="component" value="Unassembled WGS sequence"/>
</dbReference>
<name>A0ACB6ZAQ4_THEGA</name>
<proteinExistence type="predicted"/>
<sequence>MTAPVAQEELPILEAVINIRNRLTALKKDRGEYIKPADVNSLYHAMIKQVTRLNEVRDDQQTYNNRLDTTMADVFNLLSLFFMTIGKTKECPATYSQIASMRQILDHMNESGVYNESDLNPFHRRIAELREIIKNDEESKRHPKAMIKLLERQLKDCDAILRELQGSLSVIPPELVPLHERLVNIRRQLVALAAKDKLKQTEFKPLLEELRKIDSKRVDGKFLGPNGTVPASQAVCSSLLEECFDITQEIKAQDESKYVADSLKPIFDRLTEIRKELEGLALTHRWSLRETDLWNYTLSLQEIDKMRVDGKFMDLEKNVPQGQYVLLYTLRRCYGILHRLLLSSEPVSEELMPIANKLSTVKKCLNEVLKYGGSFSPRDLYPYQLALYQIDSLRTDGKFPSADGTIPEGQGIVMAHLNECHELVEMLKEQLNEQEDDDYDEEDEELLDEEDEDEDYGEPGPSRR</sequence>
<organism evidence="1 2">
    <name type="scientific">Thelephora ganbajun</name>
    <name type="common">Ganba fungus</name>
    <dbReference type="NCBI Taxonomy" id="370292"/>
    <lineage>
        <taxon>Eukaryota</taxon>
        <taxon>Fungi</taxon>
        <taxon>Dikarya</taxon>
        <taxon>Basidiomycota</taxon>
        <taxon>Agaricomycotina</taxon>
        <taxon>Agaricomycetes</taxon>
        <taxon>Thelephorales</taxon>
        <taxon>Thelephoraceae</taxon>
        <taxon>Thelephora</taxon>
    </lineage>
</organism>
<comment type="caution">
    <text evidence="1">The sequence shown here is derived from an EMBL/GenBank/DDBJ whole genome shotgun (WGS) entry which is preliminary data.</text>
</comment>
<reference evidence="1" key="2">
    <citation type="journal article" date="2020" name="Nat. Commun.">
        <title>Large-scale genome sequencing of mycorrhizal fungi provides insights into the early evolution of symbiotic traits.</title>
        <authorList>
            <person name="Miyauchi S."/>
            <person name="Kiss E."/>
            <person name="Kuo A."/>
            <person name="Drula E."/>
            <person name="Kohler A."/>
            <person name="Sanchez-Garcia M."/>
            <person name="Morin E."/>
            <person name="Andreopoulos B."/>
            <person name="Barry K.W."/>
            <person name="Bonito G."/>
            <person name="Buee M."/>
            <person name="Carver A."/>
            <person name="Chen C."/>
            <person name="Cichocki N."/>
            <person name="Clum A."/>
            <person name="Culley D."/>
            <person name="Crous P.W."/>
            <person name="Fauchery L."/>
            <person name="Girlanda M."/>
            <person name="Hayes R.D."/>
            <person name="Keri Z."/>
            <person name="LaButti K."/>
            <person name="Lipzen A."/>
            <person name="Lombard V."/>
            <person name="Magnuson J."/>
            <person name="Maillard F."/>
            <person name="Murat C."/>
            <person name="Nolan M."/>
            <person name="Ohm R.A."/>
            <person name="Pangilinan J."/>
            <person name="Pereira M.F."/>
            <person name="Perotto S."/>
            <person name="Peter M."/>
            <person name="Pfister S."/>
            <person name="Riley R."/>
            <person name="Sitrit Y."/>
            <person name="Stielow J.B."/>
            <person name="Szollosi G."/>
            <person name="Zifcakova L."/>
            <person name="Stursova M."/>
            <person name="Spatafora J.W."/>
            <person name="Tedersoo L."/>
            <person name="Vaario L.M."/>
            <person name="Yamada A."/>
            <person name="Yan M."/>
            <person name="Wang P."/>
            <person name="Xu J."/>
            <person name="Bruns T."/>
            <person name="Baldrian P."/>
            <person name="Vilgalys R."/>
            <person name="Dunand C."/>
            <person name="Henrissat B."/>
            <person name="Grigoriev I.V."/>
            <person name="Hibbett D."/>
            <person name="Nagy L.G."/>
            <person name="Martin F.M."/>
        </authorList>
    </citation>
    <scope>NUCLEOTIDE SEQUENCE</scope>
    <source>
        <strain evidence="1">P2</strain>
    </source>
</reference>
<protein>
    <submittedName>
        <fullName evidence="1">Uncharacterized protein</fullName>
    </submittedName>
</protein>
<gene>
    <name evidence="1" type="ORF">BDM02DRAFT_3180882</name>
</gene>
<keyword evidence="2" id="KW-1185">Reference proteome</keyword>
<evidence type="ECO:0000313" key="1">
    <source>
        <dbReference type="EMBL" id="KAF9646637.1"/>
    </source>
</evidence>